<keyword evidence="3" id="KW-0862">Zinc</keyword>
<keyword evidence="2" id="KW-0479">Metal-binding</keyword>
<evidence type="ECO:0000256" key="2">
    <source>
        <dbReference type="ARBA" id="ARBA00022723"/>
    </source>
</evidence>
<evidence type="ECO:0000259" key="4">
    <source>
        <dbReference type="Pfam" id="PF04828"/>
    </source>
</evidence>
<dbReference type="RefSeq" id="WP_316703125.1">
    <property type="nucleotide sequence ID" value="NZ_CP136336.1"/>
</dbReference>
<sequence>MPRLAPPTWPVPSDLTASCSCGSVKLRVHGTPIAGVVCYCDDCQEGSRQIEALPNAAPVLEPDGGTPYILYRKDRVRWSAGAELLKGCKIRGESASSRMVASCCNSAMYMKFNDGRHWVPIYQARFSTPAPPLEMLICTKFRQASHEFARDLPSYPGYPLKFMAKLIAAWIPMLLSRRNT</sequence>
<dbReference type="EMBL" id="CP136336">
    <property type="protein sequence ID" value="WOB10218.1"/>
    <property type="molecule type" value="Genomic_DNA"/>
</dbReference>
<comment type="similarity">
    <text evidence="1">Belongs to the Gfa family.</text>
</comment>
<keyword evidence="6" id="KW-1185">Reference proteome</keyword>
<dbReference type="SUPFAM" id="SSF51316">
    <property type="entry name" value="Mss4-like"/>
    <property type="match status" value="1"/>
</dbReference>
<protein>
    <recommendedName>
        <fullName evidence="4">CENP-V/GFA domain-containing protein</fullName>
    </recommendedName>
</protein>
<name>A0ABZ0CZ31_9BURK</name>
<dbReference type="Gene3D" id="3.90.1590.10">
    <property type="entry name" value="glutathione-dependent formaldehyde- activating enzyme (gfa)"/>
    <property type="match status" value="1"/>
</dbReference>
<dbReference type="InterPro" id="IPR011057">
    <property type="entry name" value="Mss4-like_sf"/>
</dbReference>
<evidence type="ECO:0000313" key="5">
    <source>
        <dbReference type="EMBL" id="WOB10218.1"/>
    </source>
</evidence>
<evidence type="ECO:0000256" key="3">
    <source>
        <dbReference type="ARBA" id="ARBA00022833"/>
    </source>
</evidence>
<feature type="domain" description="CENP-V/GFA" evidence="4">
    <location>
        <begin position="15"/>
        <end position="46"/>
    </location>
</feature>
<evidence type="ECO:0000313" key="6">
    <source>
        <dbReference type="Proteomes" id="UP001303946"/>
    </source>
</evidence>
<proteinExistence type="inferred from homology"/>
<evidence type="ECO:0000256" key="1">
    <source>
        <dbReference type="ARBA" id="ARBA00005495"/>
    </source>
</evidence>
<dbReference type="InterPro" id="IPR006913">
    <property type="entry name" value="CENP-V/GFA"/>
</dbReference>
<gene>
    <name evidence="5" type="ORF">RXV79_09160</name>
</gene>
<accession>A0ABZ0CZ31</accession>
<reference evidence="5 6" key="1">
    <citation type="submission" date="2023-10" db="EMBL/GenBank/DDBJ databases">
        <title>Bacteria for the degradation of biodegradable plastic PBAT(Polybutylene adipate terephthalate).</title>
        <authorList>
            <person name="Weon H.-Y."/>
            <person name="Yeon J."/>
        </authorList>
    </citation>
    <scope>NUCLEOTIDE SEQUENCE [LARGE SCALE GENOMIC DNA]</scope>
    <source>
        <strain evidence="5 6">SBD 7-3</strain>
    </source>
</reference>
<dbReference type="Pfam" id="PF04828">
    <property type="entry name" value="GFA"/>
    <property type="match status" value="1"/>
</dbReference>
<dbReference type="Proteomes" id="UP001303946">
    <property type="component" value="Chromosome"/>
</dbReference>
<organism evidence="5 6">
    <name type="scientific">Piscinibacter gummiphilus</name>
    <dbReference type="NCBI Taxonomy" id="946333"/>
    <lineage>
        <taxon>Bacteria</taxon>
        <taxon>Pseudomonadati</taxon>
        <taxon>Pseudomonadota</taxon>
        <taxon>Betaproteobacteria</taxon>
        <taxon>Burkholderiales</taxon>
        <taxon>Sphaerotilaceae</taxon>
        <taxon>Piscinibacter</taxon>
    </lineage>
</organism>